<dbReference type="InterPro" id="IPR057428">
    <property type="entry name" value="EFHB_EF-hand_C"/>
</dbReference>
<dbReference type="Pfam" id="PF25325">
    <property type="entry name" value="EF-hand_EFHB_C"/>
    <property type="match status" value="1"/>
</dbReference>
<protein>
    <recommendedName>
        <fullName evidence="2">EFHB C-terminal EF-hand domain-containing protein</fullName>
    </recommendedName>
</protein>
<evidence type="ECO:0000313" key="4">
    <source>
        <dbReference type="Proteomes" id="UP000815325"/>
    </source>
</evidence>
<feature type="domain" description="EFHB C-terminal EF-hand" evidence="2">
    <location>
        <begin position="366"/>
        <end position="437"/>
    </location>
</feature>
<feature type="compositionally biased region" description="Polar residues" evidence="1">
    <location>
        <begin position="16"/>
        <end position="26"/>
    </location>
</feature>
<evidence type="ECO:0000259" key="2">
    <source>
        <dbReference type="Pfam" id="PF25325"/>
    </source>
</evidence>
<dbReference type="Proteomes" id="UP000815325">
    <property type="component" value="Unassembled WGS sequence"/>
</dbReference>
<feature type="region of interest" description="Disordered" evidence="1">
    <location>
        <begin position="1"/>
        <end position="57"/>
    </location>
</feature>
<reference evidence="3" key="1">
    <citation type="submission" date="2017-08" db="EMBL/GenBank/DDBJ databases">
        <authorList>
            <person name="Polle J.E."/>
            <person name="Barry K."/>
            <person name="Cushman J."/>
            <person name="Schmutz J."/>
            <person name="Tran D."/>
            <person name="Hathwaick L.T."/>
            <person name="Yim W.C."/>
            <person name="Jenkins J."/>
            <person name="Mckie-Krisberg Z.M."/>
            <person name="Prochnik S."/>
            <person name="Lindquist E."/>
            <person name="Dockter R.B."/>
            <person name="Adam C."/>
            <person name="Molina H."/>
            <person name="Bunkerborg J."/>
            <person name="Jin E."/>
            <person name="Buchheim M."/>
            <person name="Magnuson J."/>
        </authorList>
    </citation>
    <scope>NUCLEOTIDE SEQUENCE</scope>
    <source>
        <strain evidence="3">CCAP 19/18</strain>
    </source>
</reference>
<feature type="region of interest" description="Disordered" evidence="1">
    <location>
        <begin position="126"/>
        <end position="148"/>
    </location>
</feature>
<proteinExistence type="predicted"/>
<keyword evidence="4" id="KW-1185">Reference proteome</keyword>
<accession>A0ABQ7G2S0</accession>
<organism evidence="3 4">
    <name type="scientific">Dunaliella salina</name>
    <name type="common">Green alga</name>
    <name type="synonym">Protococcus salinus</name>
    <dbReference type="NCBI Taxonomy" id="3046"/>
    <lineage>
        <taxon>Eukaryota</taxon>
        <taxon>Viridiplantae</taxon>
        <taxon>Chlorophyta</taxon>
        <taxon>core chlorophytes</taxon>
        <taxon>Chlorophyceae</taxon>
        <taxon>CS clade</taxon>
        <taxon>Chlamydomonadales</taxon>
        <taxon>Dunaliellaceae</taxon>
        <taxon>Dunaliella</taxon>
    </lineage>
</organism>
<comment type="caution">
    <text evidence="3">The sequence shown here is derived from an EMBL/GenBank/DDBJ whole genome shotgun (WGS) entry which is preliminary data.</text>
</comment>
<feature type="region of interest" description="Disordered" evidence="1">
    <location>
        <begin position="76"/>
        <end position="102"/>
    </location>
</feature>
<sequence>MSFSTTTLQAMGRPTYNYSDTSQTQIRPAGKNTKHEETAKDALSWNTRPPTPPHQRKYRQLAVHEPGVIIRHFGTAEDPIPEGPFGDRTVPKPGQSVAENIKGTYPSTEMGRWTLEQAEDVYDSTKKEPLGRGYRRGHKIPDQLGTTMPFGKTYGAKELDRANQLKHVVFPTNEPPEIDDKDNPAHQMYVRSHQAYLPGEQRKRDYDWGRTRVDPVTHSFGRKDSGDVHDGVKLALQPELDQELQRPKIASKVLEDHQLATTDKLGTVRKMATGDQLLPPDHTFGMPSLKPGYTEPSVGEILQFSLTPEQQQADADLGKSLREGYRNIAPEGRTFGVPTVRIDRPMPSKRSCASYINYGNEPDALQLIRPPRHVERGVNESHFIELRSKEDVQALCEEAEIRLSPEEFDAIFSMAAEADGEEGRCCMDTFFRARHHFLAKMM</sequence>
<name>A0ABQ7G2S0_DUNSA</name>
<evidence type="ECO:0000256" key="1">
    <source>
        <dbReference type="SAM" id="MobiDB-lite"/>
    </source>
</evidence>
<gene>
    <name evidence="3" type="ORF">DUNSADRAFT_16851</name>
</gene>
<evidence type="ECO:0000313" key="3">
    <source>
        <dbReference type="EMBL" id="KAF5828894.1"/>
    </source>
</evidence>
<dbReference type="EMBL" id="MU070230">
    <property type="protein sequence ID" value="KAF5828894.1"/>
    <property type="molecule type" value="Genomic_DNA"/>
</dbReference>